<dbReference type="AlphaFoldDB" id="A0A558C462"/>
<sequence length="128" mass="13959">MTLEHVALWTPNIERARQFYGDYFGAVATGWYRDPDQQFSAYFLSFASGAQLELIQPTKLLAASRGPIPVVGYAHLAFASDSVATVQALTEQLRRAGYPIISKPGPTAEGSYQSVIADPDGNYIKITS</sequence>
<dbReference type="Gene3D" id="3.10.180.10">
    <property type="entry name" value="2,3-Dihydroxybiphenyl 1,2-Dioxygenase, domain 1"/>
    <property type="match status" value="1"/>
</dbReference>
<keyword evidence="3" id="KW-1185">Reference proteome</keyword>
<organism evidence="2 3">
    <name type="scientific">Hymenobacter setariae</name>
    <dbReference type="NCBI Taxonomy" id="2594794"/>
    <lineage>
        <taxon>Bacteria</taxon>
        <taxon>Pseudomonadati</taxon>
        <taxon>Bacteroidota</taxon>
        <taxon>Cytophagia</taxon>
        <taxon>Cytophagales</taxon>
        <taxon>Hymenobacteraceae</taxon>
        <taxon>Hymenobacter</taxon>
    </lineage>
</organism>
<comment type="caution">
    <text evidence="2">The sequence shown here is derived from an EMBL/GenBank/DDBJ whole genome shotgun (WGS) entry which is preliminary data.</text>
</comment>
<dbReference type="PROSITE" id="PS51819">
    <property type="entry name" value="VOC"/>
    <property type="match status" value="1"/>
</dbReference>
<accession>A0A558C462</accession>
<evidence type="ECO:0000313" key="2">
    <source>
        <dbReference type="EMBL" id="TVT43558.1"/>
    </source>
</evidence>
<gene>
    <name evidence="2" type="ORF">FNT36_05590</name>
</gene>
<evidence type="ECO:0000313" key="3">
    <source>
        <dbReference type="Proteomes" id="UP000317624"/>
    </source>
</evidence>
<dbReference type="InterPro" id="IPR004360">
    <property type="entry name" value="Glyas_Fos-R_dOase_dom"/>
</dbReference>
<evidence type="ECO:0000259" key="1">
    <source>
        <dbReference type="PROSITE" id="PS51819"/>
    </source>
</evidence>
<dbReference type="Pfam" id="PF00903">
    <property type="entry name" value="Glyoxalase"/>
    <property type="match status" value="1"/>
</dbReference>
<dbReference type="Proteomes" id="UP000317624">
    <property type="component" value="Unassembled WGS sequence"/>
</dbReference>
<dbReference type="InterPro" id="IPR051332">
    <property type="entry name" value="Fosfomycin_Res_Enzymes"/>
</dbReference>
<feature type="domain" description="VOC" evidence="1">
    <location>
        <begin position="2"/>
        <end position="128"/>
    </location>
</feature>
<proteinExistence type="predicted"/>
<dbReference type="InterPro" id="IPR029068">
    <property type="entry name" value="Glyas_Bleomycin-R_OHBP_Dase"/>
</dbReference>
<dbReference type="PANTHER" id="PTHR36113">
    <property type="entry name" value="LYASE, PUTATIVE-RELATED-RELATED"/>
    <property type="match status" value="1"/>
</dbReference>
<dbReference type="SUPFAM" id="SSF54593">
    <property type="entry name" value="Glyoxalase/Bleomycin resistance protein/Dihydroxybiphenyl dioxygenase"/>
    <property type="match status" value="1"/>
</dbReference>
<dbReference type="EMBL" id="VMRJ01000001">
    <property type="protein sequence ID" value="TVT43558.1"/>
    <property type="molecule type" value="Genomic_DNA"/>
</dbReference>
<reference evidence="2 3" key="1">
    <citation type="submission" date="2019-07" db="EMBL/GenBank/DDBJ databases">
        <title>Hymenobacter sp. straun FUR1 Genome sequencing and assembly.</title>
        <authorList>
            <person name="Chhetri G."/>
        </authorList>
    </citation>
    <scope>NUCLEOTIDE SEQUENCE [LARGE SCALE GENOMIC DNA]</scope>
    <source>
        <strain evidence="2 3">Fur1</strain>
    </source>
</reference>
<dbReference type="RefSeq" id="WP_144845173.1">
    <property type="nucleotide sequence ID" value="NZ_VMRJ01000001.1"/>
</dbReference>
<protein>
    <recommendedName>
        <fullName evidence="1">VOC domain-containing protein</fullName>
    </recommendedName>
</protein>
<dbReference type="OrthoDB" id="9798430at2"/>
<name>A0A558C462_9BACT</name>
<dbReference type="InterPro" id="IPR037523">
    <property type="entry name" value="VOC_core"/>
</dbReference>
<dbReference type="PANTHER" id="PTHR36113:SF1">
    <property type="entry name" value="GLYOXALASE_BLEOMYCIN RESISTANCE PROTEIN_DIOXYGENASE"/>
    <property type="match status" value="1"/>
</dbReference>